<feature type="compositionally biased region" description="Polar residues" evidence="1">
    <location>
        <begin position="291"/>
        <end position="304"/>
    </location>
</feature>
<dbReference type="InterPro" id="IPR000219">
    <property type="entry name" value="DH_dom"/>
</dbReference>
<feature type="region of interest" description="Disordered" evidence="1">
    <location>
        <begin position="868"/>
        <end position="889"/>
    </location>
</feature>
<dbReference type="CDD" id="cd00160">
    <property type="entry name" value="RhoGEF"/>
    <property type="match status" value="1"/>
</dbReference>
<evidence type="ECO:0000313" key="5">
    <source>
        <dbReference type="Proteomes" id="UP000092730"/>
    </source>
</evidence>
<keyword evidence="5" id="KW-1185">Reference proteome</keyword>
<dbReference type="OrthoDB" id="1716625at2759"/>
<feature type="compositionally biased region" description="Polar residues" evidence="1">
    <location>
        <begin position="205"/>
        <end position="214"/>
    </location>
</feature>
<dbReference type="InterPro" id="IPR051092">
    <property type="entry name" value="FYVE_RhoGEF_PH"/>
</dbReference>
<feature type="compositionally biased region" description="Low complexity" evidence="1">
    <location>
        <begin position="1074"/>
        <end position="1101"/>
    </location>
</feature>
<dbReference type="GO" id="GO:0005085">
    <property type="term" value="F:guanyl-nucleotide exchange factor activity"/>
    <property type="evidence" value="ECO:0007669"/>
    <property type="project" value="InterPro"/>
</dbReference>
<accession>A0A1B9G5R5</accession>
<dbReference type="PROSITE" id="PS50010">
    <property type="entry name" value="DH_2"/>
    <property type="match status" value="1"/>
</dbReference>
<feature type="compositionally biased region" description="Low complexity" evidence="1">
    <location>
        <begin position="262"/>
        <end position="282"/>
    </location>
</feature>
<reference evidence="3" key="3">
    <citation type="submission" date="2014-01" db="EMBL/GenBank/DDBJ databases">
        <title>Evolution of pathogenesis and genome organization in the Tremellales.</title>
        <authorList>
            <person name="Cuomo C."/>
            <person name="Litvintseva A."/>
            <person name="Heitman J."/>
            <person name="Chen Y."/>
            <person name="Sun S."/>
            <person name="Springer D."/>
            <person name="Dromer F."/>
            <person name="Young S."/>
            <person name="Zeng Q."/>
            <person name="Chapman S."/>
            <person name="Gujja S."/>
            <person name="Saif S."/>
            <person name="Birren B."/>
        </authorList>
    </citation>
    <scope>NUCLEOTIDE SEQUENCE</scope>
    <source>
        <strain evidence="3">CBS 10118</strain>
    </source>
</reference>
<dbReference type="EMBL" id="KI894020">
    <property type="protein sequence ID" value="OCF26350.1"/>
    <property type="molecule type" value="Genomic_DNA"/>
</dbReference>
<feature type="region of interest" description="Disordered" evidence="1">
    <location>
        <begin position="196"/>
        <end position="357"/>
    </location>
</feature>
<evidence type="ECO:0000313" key="4">
    <source>
        <dbReference type="EMBL" id="WVW78698.1"/>
    </source>
</evidence>
<dbReference type="Proteomes" id="UP000092730">
    <property type="component" value="Chromosome 1"/>
</dbReference>
<feature type="region of interest" description="Disordered" evidence="1">
    <location>
        <begin position="906"/>
        <end position="946"/>
    </location>
</feature>
<feature type="compositionally biased region" description="Polar residues" evidence="1">
    <location>
        <begin position="417"/>
        <end position="431"/>
    </location>
</feature>
<dbReference type="GO" id="GO:0005737">
    <property type="term" value="C:cytoplasm"/>
    <property type="evidence" value="ECO:0007669"/>
    <property type="project" value="TreeGrafter"/>
</dbReference>
<name>A0A1B9G5R5_9TREE</name>
<feature type="region of interest" description="Disordered" evidence="1">
    <location>
        <begin position="1"/>
        <end position="140"/>
    </location>
</feature>
<feature type="domain" description="DH" evidence="2">
    <location>
        <begin position="619"/>
        <end position="809"/>
    </location>
</feature>
<feature type="compositionally biased region" description="Low complexity" evidence="1">
    <location>
        <begin position="230"/>
        <end position="252"/>
    </location>
</feature>
<reference evidence="3" key="1">
    <citation type="submission" date="2013-07" db="EMBL/GenBank/DDBJ databases">
        <title>The Genome Sequence of Cryptococcus bestiolae CBS10118.</title>
        <authorList>
            <consortium name="The Broad Institute Genome Sequencing Platform"/>
            <person name="Cuomo C."/>
            <person name="Litvintseva A."/>
            <person name="Chen Y."/>
            <person name="Heitman J."/>
            <person name="Sun S."/>
            <person name="Springer D."/>
            <person name="Dromer F."/>
            <person name="Young S.K."/>
            <person name="Zeng Q."/>
            <person name="Gargeya S."/>
            <person name="Fitzgerald M."/>
            <person name="Abouelleil A."/>
            <person name="Alvarado L."/>
            <person name="Berlin A.M."/>
            <person name="Chapman S.B."/>
            <person name="Dewar J."/>
            <person name="Goldberg J."/>
            <person name="Griggs A."/>
            <person name="Gujja S."/>
            <person name="Hansen M."/>
            <person name="Howarth C."/>
            <person name="Imamovic A."/>
            <person name="Larimer J."/>
            <person name="McCowan C."/>
            <person name="Murphy C."/>
            <person name="Pearson M."/>
            <person name="Priest M."/>
            <person name="Roberts A."/>
            <person name="Saif S."/>
            <person name="Shea T."/>
            <person name="Sykes S."/>
            <person name="Wortman J."/>
            <person name="Nusbaum C."/>
            <person name="Birren B."/>
        </authorList>
    </citation>
    <scope>NUCLEOTIDE SEQUENCE [LARGE SCALE GENOMIC DNA]</scope>
    <source>
        <strain evidence="3">CBS 10118</strain>
    </source>
</reference>
<dbReference type="Gene3D" id="1.20.900.10">
    <property type="entry name" value="Dbl homology (DH) domain"/>
    <property type="match status" value="1"/>
</dbReference>
<feature type="compositionally biased region" description="Low complexity" evidence="1">
    <location>
        <begin position="906"/>
        <end position="920"/>
    </location>
</feature>
<evidence type="ECO:0000259" key="2">
    <source>
        <dbReference type="PROSITE" id="PS50010"/>
    </source>
</evidence>
<dbReference type="VEuPathDB" id="FungiDB:I302_04033"/>
<evidence type="ECO:0000313" key="3">
    <source>
        <dbReference type="EMBL" id="OCF26350.1"/>
    </source>
</evidence>
<dbReference type="AlphaFoldDB" id="A0A1B9G5R5"/>
<dbReference type="GeneID" id="30208432"/>
<feature type="region of interest" description="Disordered" evidence="1">
    <location>
        <begin position="398"/>
        <end position="461"/>
    </location>
</feature>
<feature type="compositionally biased region" description="Polar residues" evidence="1">
    <location>
        <begin position="921"/>
        <end position="932"/>
    </location>
</feature>
<feature type="compositionally biased region" description="Low complexity" evidence="1">
    <location>
        <begin position="13"/>
        <end position="25"/>
    </location>
</feature>
<dbReference type="STRING" id="1296100.A0A1B9G5R5"/>
<feature type="compositionally biased region" description="Pro residues" evidence="1">
    <location>
        <begin position="60"/>
        <end position="69"/>
    </location>
</feature>
<gene>
    <name evidence="3" type="ORF">I302_04033</name>
    <name evidence="4" type="ORF">I302_100658</name>
</gene>
<dbReference type="SMART" id="SM00325">
    <property type="entry name" value="RhoGEF"/>
    <property type="match status" value="1"/>
</dbReference>
<dbReference type="PANTHER" id="PTHR12673:SF159">
    <property type="entry name" value="LD03170P"/>
    <property type="match status" value="1"/>
</dbReference>
<organism evidence="3">
    <name type="scientific">Kwoniella bestiolae CBS 10118</name>
    <dbReference type="NCBI Taxonomy" id="1296100"/>
    <lineage>
        <taxon>Eukaryota</taxon>
        <taxon>Fungi</taxon>
        <taxon>Dikarya</taxon>
        <taxon>Basidiomycota</taxon>
        <taxon>Agaricomycotina</taxon>
        <taxon>Tremellomycetes</taxon>
        <taxon>Tremellales</taxon>
        <taxon>Cryptococcaceae</taxon>
        <taxon>Kwoniella</taxon>
    </lineage>
</organism>
<protein>
    <recommendedName>
        <fullName evidence="2">DH domain-containing protein</fullName>
    </recommendedName>
</protein>
<feature type="compositionally biased region" description="Low complexity" evidence="1">
    <location>
        <begin position="305"/>
        <end position="320"/>
    </location>
</feature>
<feature type="compositionally biased region" description="Polar residues" evidence="1">
    <location>
        <begin position="339"/>
        <end position="351"/>
    </location>
</feature>
<dbReference type="KEGG" id="kbi:30208432"/>
<feature type="region of interest" description="Disordered" evidence="1">
    <location>
        <begin position="508"/>
        <end position="566"/>
    </location>
</feature>
<dbReference type="PANTHER" id="PTHR12673">
    <property type="entry name" value="FACIOGENITAL DYSPLASIA PROTEIN"/>
    <property type="match status" value="1"/>
</dbReference>
<feature type="compositionally biased region" description="Low complexity" evidence="1">
    <location>
        <begin position="92"/>
        <end position="120"/>
    </location>
</feature>
<sequence length="1165" mass="126118">MPNSFSSPPLRQPRSPNSRSCSSLSFHSIDTPPLPQWDNPISPYTSMTRSSKHVLSPHRAAPPVPPLPSASPATSTMYGIPFPPASPSLHLTSSPIVRSASSSSSSSTASSSSTTSQRVSTPPPPVRTHRTSKSSSKLLPALPLSIATTPELHQSPYASPASSLRSKRVAVNYTSDGIGLGLGLTDEVQIVVSREGRRSRAVSVSYGSKSNTSLEDMACLPTPPITGSASSPTNERTPSRSSTRPTVTIPSPGGTPPRPARRATSAYPSPASASASNPRKSPLLAPRPISLTPQSQSDLVPPQTSFSRSISPSGDSISTITVSPASTPRPFFTEIPSKPTITTAPESSTALASALEEPASVTLGGRKRDSAQRRLSALRGLVANLDFNQPWSFSENTVSEENLFSPEPQYQERQDDNNTGSYDWTSGSGSDHLNFGSEPQSECSDESFIMSSSSEEVLASPVHSISHPMKYDPFESTKSVIQPEIAESHGWPEPRRQSQQSIRQICTSPSTATLNSPKIDFTPVRRDSGSRKQPNSTPPRRPRQFRSSSDLLSRTPEPPRPATRARKEVFEVASSGYSKSLEPVSPILPVTPTSTWRSSLPNDEIYTRLLENYGPMEIKRQEIIWEMCETEHTFIKSMRTVLRLFAIPLKTPQGKWIDGIPGKITDLFDCLECIAHAHGVISATERDMRRRSDILDVGNFVSTFKNWVQRLEVHEWYLIRFESVVSLVEENVRDPDSVFGEFVRMQMKEEVLGSMSLGSMLLKPVQRLTKYPLFLKRLLDATPHPHPVHPEILSLLSTTESIILNLQATKAREEDFEQLQALESRLVGLPEDFTLAIRGRKLLGQGQVIRVPPSKDLSSALGARARAGSMHSSRGSISSSVSSSAPSVSPWDFSASLTPSRTSAFSVSSNGSSFYSGPPSRSNSITKHSSPSPSRPGINRSPSSTSSFMDVNSYYSTSRPSTPSIKTHKKKEEVLAILVFDDLVILGQSVQEKSGLFGVGGNKRNKGVSTLRVLGEGEGGVGKVGEVRDWSGWNGYSNLFSLTLMPIAHSARHPLSPITTAFTIPSHLSMGSLSTSPSLRSLKSSSSSSSSSTPSNSGGMSNLTCPVLNNMSSLLGMLGQVSTSGMSGRGSEYVIEEKEVLEEGEVEVHEVYREMEGEWQMGYAA</sequence>
<dbReference type="InterPro" id="IPR035899">
    <property type="entry name" value="DBL_dom_sf"/>
</dbReference>
<dbReference type="Pfam" id="PF00621">
    <property type="entry name" value="RhoGEF"/>
    <property type="match status" value="1"/>
</dbReference>
<evidence type="ECO:0000256" key="1">
    <source>
        <dbReference type="SAM" id="MobiDB-lite"/>
    </source>
</evidence>
<dbReference type="SUPFAM" id="SSF48065">
    <property type="entry name" value="DBL homology domain (DH-domain)"/>
    <property type="match status" value="1"/>
</dbReference>
<feature type="region of interest" description="Disordered" evidence="1">
    <location>
        <begin position="1074"/>
        <end position="1103"/>
    </location>
</feature>
<dbReference type="EMBL" id="CP144541">
    <property type="protein sequence ID" value="WVW78698.1"/>
    <property type="molecule type" value="Genomic_DNA"/>
</dbReference>
<proteinExistence type="predicted"/>
<feature type="compositionally biased region" description="Low complexity" evidence="1">
    <location>
        <begin position="446"/>
        <end position="456"/>
    </location>
</feature>
<dbReference type="RefSeq" id="XP_019047420.1">
    <property type="nucleotide sequence ID" value="XM_019190672.1"/>
</dbReference>
<reference evidence="4" key="2">
    <citation type="submission" date="2013-07" db="EMBL/GenBank/DDBJ databases">
        <authorList>
            <consortium name="The Broad Institute Genome Sequencing Platform"/>
            <person name="Cuomo C."/>
            <person name="Litvintseva A."/>
            <person name="Chen Y."/>
            <person name="Heitman J."/>
            <person name="Sun S."/>
            <person name="Springer D."/>
            <person name="Dromer F."/>
            <person name="Young S.K."/>
            <person name="Zeng Q."/>
            <person name="Gargeya S."/>
            <person name="Fitzgerald M."/>
            <person name="Abouelleil A."/>
            <person name="Alvarado L."/>
            <person name="Berlin A.M."/>
            <person name="Chapman S.B."/>
            <person name="Dewar J."/>
            <person name="Goldberg J."/>
            <person name="Griggs A."/>
            <person name="Gujja S."/>
            <person name="Hansen M."/>
            <person name="Howarth C."/>
            <person name="Imamovic A."/>
            <person name="Larimer J."/>
            <person name="McCowan C."/>
            <person name="Murphy C."/>
            <person name="Pearson M."/>
            <person name="Priest M."/>
            <person name="Roberts A."/>
            <person name="Saif S."/>
            <person name="Shea T."/>
            <person name="Sykes S."/>
            <person name="Wortman J."/>
            <person name="Nusbaum C."/>
            <person name="Birren B."/>
        </authorList>
    </citation>
    <scope>NUCLEOTIDE SEQUENCE</scope>
    <source>
        <strain evidence="4">CBS 10118</strain>
    </source>
</reference>
<reference evidence="4" key="4">
    <citation type="submission" date="2024-02" db="EMBL/GenBank/DDBJ databases">
        <title>Comparative genomics of Cryptococcus and Kwoniella reveals pathogenesis evolution and contrasting modes of karyotype evolution via chromosome fusion or intercentromeric recombination.</title>
        <authorList>
            <person name="Coelho M.A."/>
            <person name="David-Palma M."/>
            <person name="Shea T."/>
            <person name="Bowers K."/>
            <person name="McGinley-Smith S."/>
            <person name="Mohammad A.W."/>
            <person name="Gnirke A."/>
            <person name="Yurkov A.M."/>
            <person name="Nowrousian M."/>
            <person name="Sun S."/>
            <person name="Cuomo C.A."/>
            <person name="Heitman J."/>
        </authorList>
    </citation>
    <scope>NUCLEOTIDE SEQUENCE</scope>
    <source>
        <strain evidence="4">CBS 10118</strain>
    </source>
</reference>